<dbReference type="EMBL" id="JAKKSL010000001">
    <property type="protein sequence ID" value="MCI2282254.1"/>
    <property type="molecule type" value="Genomic_DNA"/>
</dbReference>
<dbReference type="SUPFAM" id="SSF111369">
    <property type="entry name" value="HlyD-like secretion proteins"/>
    <property type="match status" value="1"/>
</dbReference>
<dbReference type="Gene3D" id="1.10.287.470">
    <property type="entry name" value="Helix hairpin bin"/>
    <property type="match status" value="1"/>
</dbReference>
<organism evidence="2 3">
    <name type="scientific">Colwellia maritima</name>
    <dbReference type="NCBI Taxonomy" id="2912588"/>
    <lineage>
        <taxon>Bacteria</taxon>
        <taxon>Pseudomonadati</taxon>
        <taxon>Pseudomonadota</taxon>
        <taxon>Gammaproteobacteria</taxon>
        <taxon>Alteromonadales</taxon>
        <taxon>Colwelliaceae</taxon>
        <taxon>Colwellia</taxon>
    </lineage>
</organism>
<proteinExistence type="predicted"/>
<dbReference type="Proteomes" id="UP001139646">
    <property type="component" value="Unassembled WGS sequence"/>
</dbReference>
<name>A0ABS9WWB8_9GAMM</name>
<evidence type="ECO:0000313" key="3">
    <source>
        <dbReference type="Proteomes" id="UP001139646"/>
    </source>
</evidence>
<dbReference type="PANTHER" id="PTHR30469">
    <property type="entry name" value="MULTIDRUG RESISTANCE PROTEIN MDTA"/>
    <property type="match status" value="1"/>
</dbReference>
<dbReference type="InterPro" id="IPR058624">
    <property type="entry name" value="MdtA-like_HH"/>
</dbReference>
<dbReference type="PANTHER" id="PTHR30469:SF15">
    <property type="entry name" value="HLYD FAMILY OF SECRETION PROTEINS"/>
    <property type="match status" value="1"/>
</dbReference>
<feature type="domain" description="Multidrug resistance protein MdtA-like alpha-helical hairpin" evidence="1">
    <location>
        <begin position="14"/>
        <end position="77"/>
    </location>
</feature>
<sequence length="263" mass="29465">MFKENQLLAALDISELEAEKNAAYSRLLQAKRNIERVKTLMKKKLSSQRDLDDAITSVETTRANYRVANYNLEKAQLFSPFEGVVVQRYTDLGELQTPGSTALQVASLTGNLIVRVSLTGEEISLVHLNQKVEVHLAYLGVVDGKISKIPAIADSQNHLFNIEISLEENQITKPFIVGQLARILIHSQTDNLVYRLPIEALNAIDEQGKALITIEHNNKPVQQAFTIFKLDNDFIYLLAQDNAVTLDVITQGWNKLPLISTKK</sequence>
<keyword evidence="3" id="KW-1185">Reference proteome</keyword>
<evidence type="ECO:0000313" key="2">
    <source>
        <dbReference type="EMBL" id="MCI2282254.1"/>
    </source>
</evidence>
<protein>
    <submittedName>
        <fullName evidence="2">HlyD family efflux transporter periplasmic adaptor subunit</fullName>
    </submittedName>
</protein>
<comment type="caution">
    <text evidence="2">The sequence shown here is derived from an EMBL/GenBank/DDBJ whole genome shotgun (WGS) entry which is preliminary data.</text>
</comment>
<dbReference type="Pfam" id="PF25876">
    <property type="entry name" value="HH_MFP_RND"/>
    <property type="match status" value="1"/>
</dbReference>
<dbReference type="Gene3D" id="2.40.30.170">
    <property type="match status" value="1"/>
</dbReference>
<reference evidence="2" key="1">
    <citation type="submission" date="2022-01" db="EMBL/GenBank/DDBJ databases">
        <title>Colwellia maritima, isolated from seawater.</title>
        <authorList>
            <person name="Kristyanto S."/>
            <person name="Jung J."/>
            <person name="Jeon C.O."/>
        </authorList>
    </citation>
    <scope>NUCLEOTIDE SEQUENCE</scope>
    <source>
        <strain evidence="2">MSW7</strain>
    </source>
</reference>
<evidence type="ECO:0000259" key="1">
    <source>
        <dbReference type="Pfam" id="PF25876"/>
    </source>
</evidence>
<accession>A0ABS9WWB8</accession>
<gene>
    <name evidence="2" type="ORF">L3081_01080</name>
</gene>